<protein>
    <recommendedName>
        <fullName evidence="4">siroheme decarboxylase</fullName>
        <ecNumber evidence="4">4.1.1.111</ecNumber>
    </recommendedName>
</protein>
<dbReference type="PANTHER" id="PTHR43413:SF1">
    <property type="entry name" value="SIROHEME DECARBOXYLASE NIRL SUBUNIT"/>
    <property type="match status" value="1"/>
</dbReference>
<evidence type="ECO:0000313" key="9">
    <source>
        <dbReference type="Proteomes" id="UP000190951"/>
    </source>
</evidence>
<dbReference type="EMBL" id="CP096983">
    <property type="protein sequence ID" value="URZ12887.1"/>
    <property type="molecule type" value="Genomic_DNA"/>
</dbReference>
<feature type="domain" description="Siroheme decarboxylase AsnC-like ligand binding" evidence="6">
    <location>
        <begin position="61"/>
        <end position="145"/>
    </location>
</feature>
<evidence type="ECO:0000256" key="2">
    <source>
        <dbReference type="ARBA" id="ARBA00023444"/>
    </source>
</evidence>
<proteinExistence type="inferred from homology"/>
<keyword evidence="9" id="KW-1185">Reference proteome</keyword>
<evidence type="ECO:0000313" key="8">
    <source>
        <dbReference type="EMBL" id="URZ12887.1"/>
    </source>
</evidence>
<dbReference type="EC" id="4.1.1.111" evidence="4"/>
<dbReference type="GO" id="GO:0016829">
    <property type="term" value="F:lyase activity"/>
    <property type="evidence" value="ECO:0007669"/>
    <property type="project" value="UniProtKB-KW"/>
</dbReference>
<reference evidence="8 9" key="1">
    <citation type="submission" date="2022-04" db="EMBL/GenBank/DDBJ databases">
        <title>Genome sequence of C. roseum typestrain.</title>
        <authorList>
            <person name="Poehlein A."/>
            <person name="Schoch T."/>
            <person name="Duerre P."/>
            <person name="Daniel R."/>
        </authorList>
    </citation>
    <scope>NUCLEOTIDE SEQUENCE [LARGE SCALE GENOMIC DNA]</scope>
    <source>
        <strain evidence="8 9">DSM 7320</strain>
    </source>
</reference>
<dbReference type="Pfam" id="PF17805">
    <property type="entry name" value="AsnC_trans_reg2"/>
    <property type="match status" value="1"/>
</dbReference>
<sequence>MCTDLEIIKVLQQDIPLECKPYEKMAIKLGISEKELIEKIKEFKQKGILRRYGAVLKHTSVGFKVNVLVAWEVTEEKIEDAAKIMIKFKEVSHCYKRRTYDDWKYNMYTMIHGESKDKCGNIISDIAKLTGVKNFLPMYTLKELKKKSIIIR</sequence>
<evidence type="ECO:0000256" key="4">
    <source>
        <dbReference type="ARBA" id="ARBA00023471"/>
    </source>
</evidence>
<keyword evidence="1" id="KW-0456">Lyase</keyword>
<name>A0A1S8KYL5_9CLOT</name>
<dbReference type="STRING" id="84029.CROST_38380"/>
<comment type="pathway">
    <text evidence="2">Porphyrin-containing compound metabolism.</text>
</comment>
<comment type="catalytic activity">
    <reaction evidence="5">
        <text>siroheme + 2 H(+) = 12,18-didecarboxysiroheme + 2 CO2</text>
        <dbReference type="Rhea" id="RHEA:19093"/>
        <dbReference type="ChEBI" id="CHEBI:15378"/>
        <dbReference type="ChEBI" id="CHEBI:16526"/>
        <dbReference type="ChEBI" id="CHEBI:60052"/>
        <dbReference type="ChEBI" id="CHEBI:140497"/>
        <dbReference type="EC" id="4.1.1.111"/>
    </reaction>
</comment>
<dbReference type="Pfam" id="PF22451">
    <property type="entry name" value="NirdL-like_HTH"/>
    <property type="match status" value="1"/>
</dbReference>
<dbReference type="RefSeq" id="WP_077832232.1">
    <property type="nucleotide sequence ID" value="NZ_CP096983.1"/>
</dbReference>
<evidence type="ECO:0000256" key="5">
    <source>
        <dbReference type="ARBA" id="ARBA00048470"/>
    </source>
</evidence>
<dbReference type="InterPro" id="IPR053953">
    <property type="entry name" value="NirdL-like_HTH"/>
</dbReference>
<feature type="domain" description="Siroheme decarboxylase NirL-like HTH" evidence="7">
    <location>
        <begin position="5"/>
        <end position="50"/>
    </location>
</feature>
<dbReference type="InterPro" id="IPR050684">
    <property type="entry name" value="HTH-Siroheme_Decarb"/>
</dbReference>
<dbReference type="AlphaFoldDB" id="A0A1S8KYL5"/>
<accession>A0A1S8KYL5</accession>
<gene>
    <name evidence="8" type="ORF">CROST_036320</name>
</gene>
<organism evidence="8 9">
    <name type="scientific">Clostridium felsineum</name>
    <dbReference type="NCBI Taxonomy" id="36839"/>
    <lineage>
        <taxon>Bacteria</taxon>
        <taxon>Bacillati</taxon>
        <taxon>Bacillota</taxon>
        <taxon>Clostridia</taxon>
        <taxon>Eubacteriales</taxon>
        <taxon>Clostridiaceae</taxon>
        <taxon>Clostridium</taxon>
    </lineage>
</organism>
<comment type="similarity">
    <text evidence="3">Belongs to the Ahb/Nir family.</text>
</comment>
<dbReference type="InterPro" id="IPR040523">
    <property type="entry name" value="AsnC_trans_reg2"/>
</dbReference>
<evidence type="ECO:0000259" key="7">
    <source>
        <dbReference type="Pfam" id="PF22451"/>
    </source>
</evidence>
<dbReference type="KEGG" id="crw:CROST_036320"/>
<dbReference type="PANTHER" id="PTHR43413">
    <property type="entry name" value="TRANSCRIPTIONAL REGULATOR, ASNC FAMILY"/>
    <property type="match status" value="1"/>
</dbReference>
<evidence type="ECO:0000256" key="1">
    <source>
        <dbReference type="ARBA" id="ARBA00023239"/>
    </source>
</evidence>
<dbReference type="Gene3D" id="3.30.70.3460">
    <property type="match status" value="1"/>
</dbReference>
<evidence type="ECO:0000256" key="3">
    <source>
        <dbReference type="ARBA" id="ARBA00023457"/>
    </source>
</evidence>
<dbReference type="Proteomes" id="UP000190951">
    <property type="component" value="Chromosome"/>
</dbReference>
<evidence type="ECO:0000259" key="6">
    <source>
        <dbReference type="Pfam" id="PF17805"/>
    </source>
</evidence>